<evidence type="ECO:0000313" key="3">
    <source>
        <dbReference type="WBParaSite" id="ACOC_0000392401-mRNA-1"/>
    </source>
</evidence>
<proteinExistence type="predicted"/>
<organism evidence="3">
    <name type="scientific">Angiostrongylus costaricensis</name>
    <name type="common">Nematode worm</name>
    <dbReference type="NCBI Taxonomy" id="334426"/>
    <lineage>
        <taxon>Eukaryota</taxon>
        <taxon>Metazoa</taxon>
        <taxon>Ecdysozoa</taxon>
        <taxon>Nematoda</taxon>
        <taxon>Chromadorea</taxon>
        <taxon>Rhabditida</taxon>
        <taxon>Rhabditina</taxon>
        <taxon>Rhabditomorpha</taxon>
        <taxon>Strongyloidea</taxon>
        <taxon>Metastrongylidae</taxon>
        <taxon>Angiostrongylus</taxon>
    </lineage>
</organism>
<sequence length="60" mass="7004">MVSCDWLNRLYRTSTPLGTHRIQKHSGDDFEVKVNIPAQETKTPARKLFEAFWINAKTQQ</sequence>
<keyword evidence="2" id="KW-1185">Reference proteome</keyword>
<reference evidence="1 2" key="2">
    <citation type="submission" date="2018-11" db="EMBL/GenBank/DDBJ databases">
        <authorList>
            <consortium name="Pathogen Informatics"/>
        </authorList>
    </citation>
    <scope>NUCLEOTIDE SEQUENCE [LARGE SCALE GENOMIC DNA]</scope>
    <source>
        <strain evidence="1 2">Costa Rica</strain>
    </source>
</reference>
<evidence type="ECO:0000313" key="1">
    <source>
        <dbReference type="EMBL" id="VDM55510.1"/>
    </source>
</evidence>
<evidence type="ECO:0000313" key="2">
    <source>
        <dbReference type="Proteomes" id="UP000267027"/>
    </source>
</evidence>
<reference evidence="3" key="1">
    <citation type="submission" date="2017-02" db="UniProtKB">
        <authorList>
            <consortium name="WormBaseParasite"/>
        </authorList>
    </citation>
    <scope>IDENTIFICATION</scope>
</reference>
<protein>
    <submittedName>
        <fullName evidence="3">HATPase_c domain-containing protein</fullName>
    </submittedName>
</protein>
<gene>
    <name evidence="1" type="ORF">ACOC_LOCUS3925</name>
</gene>
<dbReference type="Proteomes" id="UP000267027">
    <property type="component" value="Unassembled WGS sequence"/>
</dbReference>
<accession>A0A0R3PHU7</accession>
<dbReference type="AlphaFoldDB" id="A0A0R3PHU7"/>
<dbReference type="EMBL" id="UYYA01001590">
    <property type="protein sequence ID" value="VDM55510.1"/>
    <property type="molecule type" value="Genomic_DNA"/>
</dbReference>
<dbReference type="WBParaSite" id="ACOC_0000392401-mRNA-1">
    <property type="protein sequence ID" value="ACOC_0000392401-mRNA-1"/>
    <property type="gene ID" value="ACOC_0000392401"/>
</dbReference>
<name>A0A0R3PHU7_ANGCS</name>
<dbReference type="OrthoDB" id="5847909at2759"/>